<evidence type="ECO:0000256" key="2">
    <source>
        <dbReference type="ARBA" id="ARBA00022679"/>
    </source>
</evidence>
<evidence type="ECO:0000256" key="5">
    <source>
        <dbReference type="ARBA" id="ARBA00022840"/>
    </source>
</evidence>
<dbReference type="InterPro" id="IPR018485">
    <property type="entry name" value="FGGY_C"/>
</dbReference>
<evidence type="ECO:0000259" key="6">
    <source>
        <dbReference type="Pfam" id="PF02782"/>
    </source>
</evidence>
<dbReference type="Pfam" id="PF02782">
    <property type="entry name" value="FGGY_C"/>
    <property type="match status" value="1"/>
</dbReference>
<dbReference type="GO" id="GO:0004370">
    <property type="term" value="F:glycerol kinase activity"/>
    <property type="evidence" value="ECO:0007669"/>
    <property type="project" value="UniProtKB-EC"/>
</dbReference>
<protein>
    <submittedName>
        <fullName evidence="7">Putative carbohydrate kinase</fullName>
        <ecNumber evidence="7">2.7.1.30</ecNumber>
    </submittedName>
</protein>
<evidence type="ECO:0000256" key="4">
    <source>
        <dbReference type="ARBA" id="ARBA00022777"/>
    </source>
</evidence>
<keyword evidence="5" id="KW-0067">ATP-binding</keyword>
<reference evidence="7 8" key="1">
    <citation type="submission" date="2018-12" db="EMBL/GenBank/DDBJ databases">
        <authorList>
            <consortium name="Pathogen Informatics"/>
        </authorList>
    </citation>
    <scope>NUCLEOTIDE SEQUENCE [LARGE SCALE GENOMIC DNA]</scope>
    <source>
        <strain evidence="7 8">NCTC13635</strain>
    </source>
</reference>
<dbReference type="EC" id="2.7.1.30" evidence="7"/>
<feature type="domain" description="Carbohydrate kinase FGGY C-terminal" evidence="6">
    <location>
        <begin position="22"/>
        <end position="139"/>
    </location>
</feature>
<dbReference type="PANTHER" id="PTHR10196:SF69">
    <property type="entry name" value="GLYCEROL KINASE"/>
    <property type="match status" value="1"/>
</dbReference>
<dbReference type="GO" id="GO:0006071">
    <property type="term" value="P:glycerol metabolic process"/>
    <property type="evidence" value="ECO:0007669"/>
    <property type="project" value="TreeGrafter"/>
</dbReference>
<dbReference type="SUPFAM" id="SSF53067">
    <property type="entry name" value="Actin-like ATPase domain"/>
    <property type="match status" value="1"/>
</dbReference>
<dbReference type="EMBL" id="LR134162">
    <property type="protein sequence ID" value="VEB06337.1"/>
    <property type="molecule type" value="Genomic_DNA"/>
</dbReference>
<dbReference type="GO" id="GO:0005829">
    <property type="term" value="C:cytosol"/>
    <property type="evidence" value="ECO:0007669"/>
    <property type="project" value="TreeGrafter"/>
</dbReference>
<keyword evidence="4 7" id="KW-0418">Kinase</keyword>
<accession>A0A447S2R3</accession>
<evidence type="ECO:0000256" key="3">
    <source>
        <dbReference type="ARBA" id="ARBA00022741"/>
    </source>
</evidence>
<dbReference type="PANTHER" id="PTHR10196">
    <property type="entry name" value="SUGAR KINASE"/>
    <property type="match status" value="1"/>
</dbReference>
<dbReference type="AlphaFoldDB" id="A0A447S2R3"/>
<keyword evidence="2 7" id="KW-0808">Transferase</keyword>
<dbReference type="InterPro" id="IPR043129">
    <property type="entry name" value="ATPase_NBD"/>
</dbReference>
<proteinExistence type="inferred from homology"/>
<keyword evidence="3" id="KW-0547">Nucleotide-binding</keyword>
<name>A0A447S2R3_KLEPN</name>
<organism evidence="7 8">
    <name type="scientific">Klebsiella pneumoniae</name>
    <dbReference type="NCBI Taxonomy" id="573"/>
    <lineage>
        <taxon>Bacteria</taxon>
        <taxon>Pseudomonadati</taxon>
        <taxon>Pseudomonadota</taxon>
        <taxon>Gammaproteobacteria</taxon>
        <taxon>Enterobacterales</taxon>
        <taxon>Enterobacteriaceae</taxon>
        <taxon>Klebsiella/Raoultella group</taxon>
        <taxon>Klebsiella</taxon>
        <taxon>Klebsiella pneumoniae complex</taxon>
    </lineage>
</organism>
<sequence>MADSTGLSELSAAELAHELNTLPASVDSTLGVYFVPALTGLGAPWWDDSARGVICGLSRGVKRAHLIRAALESITYQIADVVVAMRQHEEFTLTALMVDGGPTNNDWLMQYQADLLGCPVMRSDVPELSAIGAALLARKALHPGSTADLQAFLTEHSTFQPDMARHQRLQTRWQEWRHAVDRTLWKTGTRQPDRQTARRHAFTYHRRNPAHNDIAIPEYIRGNFRPVKACPLRGSFVRI</sequence>
<comment type="similarity">
    <text evidence="1">Belongs to the FGGY kinase family.</text>
</comment>
<evidence type="ECO:0000256" key="1">
    <source>
        <dbReference type="ARBA" id="ARBA00009156"/>
    </source>
</evidence>
<gene>
    <name evidence="7" type="primary">glpK_4</name>
    <name evidence="7" type="ORF">NCTC13635_05921</name>
</gene>
<dbReference type="Gene3D" id="3.30.420.40">
    <property type="match status" value="1"/>
</dbReference>
<dbReference type="PROSITE" id="PS00445">
    <property type="entry name" value="FGGY_KINASES_2"/>
    <property type="match status" value="1"/>
</dbReference>
<evidence type="ECO:0000313" key="8">
    <source>
        <dbReference type="Proteomes" id="UP000282433"/>
    </source>
</evidence>
<dbReference type="InterPro" id="IPR018483">
    <property type="entry name" value="Carb_kinase_FGGY_CS"/>
</dbReference>
<dbReference type="GO" id="GO:0005524">
    <property type="term" value="F:ATP binding"/>
    <property type="evidence" value="ECO:0007669"/>
    <property type="project" value="UniProtKB-KW"/>
</dbReference>
<evidence type="ECO:0000313" key="7">
    <source>
        <dbReference type="EMBL" id="VEB06337.1"/>
    </source>
</evidence>
<dbReference type="Proteomes" id="UP000282433">
    <property type="component" value="Chromosome"/>
</dbReference>